<keyword evidence="2" id="KW-1185">Reference proteome</keyword>
<dbReference type="OrthoDB" id="10209640at2759"/>
<name>A0A814LK37_9BILA</name>
<evidence type="ECO:0000313" key="1">
    <source>
        <dbReference type="EMBL" id="CAF1066862.1"/>
    </source>
</evidence>
<comment type="caution">
    <text evidence="1">The sequence shown here is derived from an EMBL/GenBank/DDBJ whole genome shotgun (WGS) entry which is preliminary data.</text>
</comment>
<sequence>MEKIENDVTPIIIIDYETFENLKTRVDLTKCTTKLFGYRATIALPVIGEFWAELDFKNKMCKERVVVMEGQSECLLSFKTTRHYKNGQ</sequence>
<evidence type="ECO:0000313" key="2">
    <source>
        <dbReference type="Proteomes" id="UP000663879"/>
    </source>
</evidence>
<reference evidence="1" key="1">
    <citation type="submission" date="2021-02" db="EMBL/GenBank/DDBJ databases">
        <authorList>
            <person name="Nowell W R."/>
        </authorList>
    </citation>
    <scope>NUCLEOTIDE SEQUENCE</scope>
    <source>
        <strain evidence="1">Ploen Becks lab</strain>
    </source>
</reference>
<dbReference type="EMBL" id="CAJNOC010005975">
    <property type="protein sequence ID" value="CAF1066862.1"/>
    <property type="molecule type" value="Genomic_DNA"/>
</dbReference>
<dbReference type="AlphaFoldDB" id="A0A814LK37"/>
<proteinExistence type="predicted"/>
<gene>
    <name evidence="1" type="ORF">OXX778_LOCUS19540</name>
</gene>
<organism evidence="1 2">
    <name type="scientific">Brachionus calyciflorus</name>
    <dbReference type="NCBI Taxonomy" id="104777"/>
    <lineage>
        <taxon>Eukaryota</taxon>
        <taxon>Metazoa</taxon>
        <taxon>Spiralia</taxon>
        <taxon>Gnathifera</taxon>
        <taxon>Rotifera</taxon>
        <taxon>Eurotatoria</taxon>
        <taxon>Monogononta</taxon>
        <taxon>Pseudotrocha</taxon>
        <taxon>Ploima</taxon>
        <taxon>Brachionidae</taxon>
        <taxon>Brachionus</taxon>
    </lineage>
</organism>
<dbReference type="Proteomes" id="UP000663879">
    <property type="component" value="Unassembled WGS sequence"/>
</dbReference>
<protein>
    <submittedName>
        <fullName evidence="1">Uncharacterized protein</fullName>
    </submittedName>
</protein>
<accession>A0A814LK37</accession>